<evidence type="ECO:0000313" key="18">
    <source>
        <dbReference type="Proteomes" id="UP000494165"/>
    </source>
</evidence>
<dbReference type="OrthoDB" id="9944568at2759"/>
<dbReference type="AlphaFoldDB" id="A0A8S1BSW9"/>
<evidence type="ECO:0000256" key="5">
    <source>
        <dbReference type="ARBA" id="ARBA00022723"/>
    </source>
</evidence>
<dbReference type="GO" id="GO:0010043">
    <property type="term" value="P:response to zinc ion"/>
    <property type="evidence" value="ECO:0007669"/>
    <property type="project" value="TreeGrafter"/>
</dbReference>
<dbReference type="InterPro" id="IPR002524">
    <property type="entry name" value="Cation_efflux"/>
</dbReference>
<feature type="transmembrane region" description="Helical" evidence="14">
    <location>
        <begin position="290"/>
        <end position="311"/>
    </location>
</feature>
<evidence type="ECO:0000259" key="16">
    <source>
        <dbReference type="Pfam" id="PF16916"/>
    </source>
</evidence>
<evidence type="ECO:0000256" key="12">
    <source>
        <dbReference type="ARBA" id="ARBA00048349"/>
    </source>
</evidence>
<comment type="subcellular location">
    <subcellularLocation>
        <location evidence="1">Cytoplasmic vesicle</location>
        <location evidence="1">Secretory vesicle membrane</location>
        <topology evidence="1">Multi-pass membrane protein</topology>
    </subcellularLocation>
</comment>
<keyword evidence="11" id="KW-0968">Cytoplasmic vesicle</keyword>
<evidence type="ECO:0000256" key="9">
    <source>
        <dbReference type="ARBA" id="ARBA00023065"/>
    </source>
</evidence>
<evidence type="ECO:0000256" key="4">
    <source>
        <dbReference type="ARBA" id="ARBA00022692"/>
    </source>
</evidence>
<keyword evidence="6" id="KW-0862">Zinc</keyword>
<evidence type="ECO:0000256" key="3">
    <source>
        <dbReference type="ARBA" id="ARBA00022448"/>
    </source>
</evidence>
<evidence type="ECO:0000256" key="7">
    <source>
        <dbReference type="ARBA" id="ARBA00022906"/>
    </source>
</evidence>
<feature type="domain" description="Cation efflux protein cytoplasmic" evidence="16">
    <location>
        <begin position="323"/>
        <end position="397"/>
    </location>
</feature>
<feature type="transmembrane region" description="Helical" evidence="14">
    <location>
        <begin position="198"/>
        <end position="221"/>
    </location>
</feature>
<dbReference type="Pfam" id="PF01545">
    <property type="entry name" value="Cation_efflux"/>
    <property type="match status" value="1"/>
</dbReference>
<comment type="similarity">
    <text evidence="2">Belongs to the cation diffusion facilitator (CDF) transporter (TC 2.A.4) family. SLC30A subfamily.</text>
</comment>
<keyword evidence="18" id="KW-1185">Reference proteome</keyword>
<evidence type="ECO:0000256" key="2">
    <source>
        <dbReference type="ARBA" id="ARBA00008873"/>
    </source>
</evidence>
<dbReference type="InterPro" id="IPR058533">
    <property type="entry name" value="Cation_efflux_TM"/>
</dbReference>
<organism evidence="17 18">
    <name type="scientific">Cloeon dipterum</name>
    <dbReference type="NCBI Taxonomy" id="197152"/>
    <lineage>
        <taxon>Eukaryota</taxon>
        <taxon>Metazoa</taxon>
        <taxon>Ecdysozoa</taxon>
        <taxon>Arthropoda</taxon>
        <taxon>Hexapoda</taxon>
        <taxon>Insecta</taxon>
        <taxon>Pterygota</taxon>
        <taxon>Palaeoptera</taxon>
        <taxon>Ephemeroptera</taxon>
        <taxon>Pisciforma</taxon>
        <taxon>Baetidae</taxon>
        <taxon>Cloeon</taxon>
    </lineage>
</organism>
<keyword evidence="8 14" id="KW-1133">Transmembrane helix</keyword>
<dbReference type="GO" id="GO:0005385">
    <property type="term" value="F:zinc ion transmembrane transporter activity"/>
    <property type="evidence" value="ECO:0007669"/>
    <property type="project" value="UniProtKB-ARBA"/>
</dbReference>
<dbReference type="Proteomes" id="UP000494165">
    <property type="component" value="Unassembled WGS sequence"/>
</dbReference>
<keyword evidence="5" id="KW-0479">Metal-binding</keyword>
<reference evidence="17 18" key="1">
    <citation type="submission" date="2020-04" db="EMBL/GenBank/DDBJ databases">
        <authorList>
            <person name="Alioto T."/>
            <person name="Alioto T."/>
            <person name="Gomez Garrido J."/>
        </authorList>
    </citation>
    <scope>NUCLEOTIDE SEQUENCE [LARGE SCALE GENOMIC DNA]</scope>
</reference>
<sequence>MSVNNVTTRCFCIEHSVSIQFVSLLFHRGEVKSQYGTLEESMSDKMPFQASLSHGFDDGVAKTKVPAIALVGDSDSSSSGEHCHKDRGNTIDQAARRKLITASVLCLIFMLGEIVGGLLSNSLAIATDAAHLLTDFASFMISLFSLYVSTRPATRRMSFGWYRAEVLGALTSVLLIWVVTAVLVYLAVLRIISDDYEINAEIMIISSTIGVIVNIIMGLTLHQHGHSHGNSHGHSHENSFDPENGLSHSHSSAQNINVRAAFIHVIGDFLQSVGVCIAAFIIYFKPEWRIVDPICTFLFSILVLMTTFAILKDTLRVLMEATPKGMEFTDVLDILHRTDGVLRVHNVRIWALSMDKVALCAHVVMKPGEQSDRVLRNAENNIRKRYKVFELTLQVEPFVESMDVCDQCVCP</sequence>
<dbReference type="GO" id="GO:0046872">
    <property type="term" value="F:metal ion binding"/>
    <property type="evidence" value="ECO:0007669"/>
    <property type="project" value="UniProtKB-KW"/>
</dbReference>
<dbReference type="NCBIfam" id="TIGR01297">
    <property type="entry name" value="CDF"/>
    <property type="match status" value="1"/>
</dbReference>
<evidence type="ECO:0000256" key="8">
    <source>
        <dbReference type="ARBA" id="ARBA00022989"/>
    </source>
</evidence>
<dbReference type="FunFam" id="1.20.1510.10:FF:000002">
    <property type="entry name" value="zinc transporter 3 isoform X1"/>
    <property type="match status" value="1"/>
</dbReference>
<name>A0A8S1BSW9_9INSE</name>
<dbReference type="PANTHER" id="PTHR11562">
    <property type="entry name" value="CATION EFFLUX PROTEIN/ ZINC TRANSPORTER"/>
    <property type="match status" value="1"/>
</dbReference>
<feature type="transmembrane region" description="Helical" evidence="14">
    <location>
        <begin position="261"/>
        <end position="284"/>
    </location>
</feature>
<dbReference type="GO" id="GO:0030658">
    <property type="term" value="C:transport vesicle membrane"/>
    <property type="evidence" value="ECO:0007669"/>
    <property type="project" value="UniProtKB-SubCell"/>
</dbReference>
<evidence type="ECO:0000256" key="11">
    <source>
        <dbReference type="ARBA" id="ARBA00023329"/>
    </source>
</evidence>
<keyword evidence="10 14" id="KW-0472">Membrane</keyword>
<accession>A0A8S1BSW9</accession>
<keyword evidence="4 14" id="KW-0812">Transmembrane</keyword>
<feature type="transmembrane region" description="Helical" evidence="14">
    <location>
        <begin position="99"/>
        <end position="123"/>
    </location>
</feature>
<evidence type="ECO:0000259" key="15">
    <source>
        <dbReference type="Pfam" id="PF01545"/>
    </source>
</evidence>
<feature type="domain" description="Cation efflux protein transmembrane" evidence="15">
    <location>
        <begin position="99"/>
        <end position="319"/>
    </location>
</feature>
<evidence type="ECO:0008006" key="19">
    <source>
        <dbReference type="Google" id="ProtNLM"/>
    </source>
</evidence>
<comment type="catalytic activity">
    <reaction evidence="12">
        <text>Zn(2+)(in) + 2 H(+)(out) = Zn(2+)(out) + 2 H(+)(in)</text>
        <dbReference type="Rhea" id="RHEA:72627"/>
        <dbReference type="ChEBI" id="CHEBI:15378"/>
        <dbReference type="ChEBI" id="CHEBI:29105"/>
    </reaction>
</comment>
<keyword evidence="7" id="KW-0864">Zinc transport</keyword>
<dbReference type="Gene3D" id="1.20.1510.10">
    <property type="entry name" value="Cation efflux protein transmembrane domain"/>
    <property type="match status" value="1"/>
</dbReference>
<feature type="transmembrane region" description="Helical" evidence="14">
    <location>
        <begin position="169"/>
        <end position="192"/>
    </location>
</feature>
<dbReference type="Pfam" id="PF16916">
    <property type="entry name" value="ZT_dimer"/>
    <property type="match status" value="1"/>
</dbReference>
<feature type="region of interest" description="Disordered" evidence="13">
    <location>
        <begin position="226"/>
        <end position="248"/>
    </location>
</feature>
<gene>
    <name evidence="17" type="ORF">CLODIP_2_CD08775</name>
</gene>
<dbReference type="InterPro" id="IPR050681">
    <property type="entry name" value="CDF/SLC30A"/>
</dbReference>
<dbReference type="SUPFAM" id="SSF160240">
    <property type="entry name" value="Cation efflux protein cytoplasmic domain-like"/>
    <property type="match status" value="1"/>
</dbReference>
<dbReference type="InterPro" id="IPR036837">
    <property type="entry name" value="Cation_efflux_CTD_sf"/>
</dbReference>
<protein>
    <recommendedName>
        <fullName evidence="19">Cation efflux protein cytoplasmic domain-containing protein</fullName>
    </recommendedName>
</protein>
<dbReference type="PANTHER" id="PTHR11562:SF17">
    <property type="entry name" value="RE54080P-RELATED"/>
    <property type="match status" value="1"/>
</dbReference>
<keyword evidence="9" id="KW-0406">Ion transport</keyword>
<dbReference type="GO" id="GO:0005886">
    <property type="term" value="C:plasma membrane"/>
    <property type="evidence" value="ECO:0007669"/>
    <property type="project" value="TreeGrafter"/>
</dbReference>
<feature type="transmembrane region" description="Helical" evidence="14">
    <location>
        <begin position="129"/>
        <end position="148"/>
    </location>
</feature>
<evidence type="ECO:0000256" key="1">
    <source>
        <dbReference type="ARBA" id="ARBA00004638"/>
    </source>
</evidence>
<evidence type="ECO:0000313" key="17">
    <source>
        <dbReference type="EMBL" id="CAB3360209.1"/>
    </source>
</evidence>
<dbReference type="SUPFAM" id="SSF161111">
    <property type="entry name" value="Cation efflux protein transmembrane domain-like"/>
    <property type="match status" value="1"/>
</dbReference>
<evidence type="ECO:0000256" key="14">
    <source>
        <dbReference type="SAM" id="Phobius"/>
    </source>
</evidence>
<dbReference type="InterPro" id="IPR027470">
    <property type="entry name" value="Cation_efflux_CTD"/>
</dbReference>
<comment type="caution">
    <text evidence="17">The sequence shown here is derived from an EMBL/GenBank/DDBJ whole genome shotgun (WGS) entry which is preliminary data.</text>
</comment>
<proteinExistence type="inferred from homology"/>
<evidence type="ECO:0000256" key="13">
    <source>
        <dbReference type="SAM" id="MobiDB-lite"/>
    </source>
</evidence>
<keyword evidence="3" id="KW-0813">Transport</keyword>
<dbReference type="EMBL" id="CADEPI010000003">
    <property type="protein sequence ID" value="CAB3360209.1"/>
    <property type="molecule type" value="Genomic_DNA"/>
</dbReference>
<evidence type="ECO:0000256" key="6">
    <source>
        <dbReference type="ARBA" id="ARBA00022833"/>
    </source>
</evidence>
<dbReference type="InterPro" id="IPR027469">
    <property type="entry name" value="Cation_efflux_TMD_sf"/>
</dbReference>
<evidence type="ECO:0000256" key="10">
    <source>
        <dbReference type="ARBA" id="ARBA00023136"/>
    </source>
</evidence>